<dbReference type="Proteomes" id="UP000715781">
    <property type="component" value="Unassembled WGS sequence"/>
</dbReference>
<proteinExistence type="predicted"/>
<reference evidence="2" key="2">
    <citation type="journal article" date="2022" name="Microbiol. Resour. Announc.">
        <title>Metagenome Sequencing to Explore Phylogenomics of Terrestrial Cyanobacteria.</title>
        <authorList>
            <person name="Ward R.D."/>
            <person name="Stajich J.E."/>
            <person name="Johansen J.R."/>
            <person name="Huntemann M."/>
            <person name="Clum A."/>
            <person name="Foster B."/>
            <person name="Foster B."/>
            <person name="Roux S."/>
            <person name="Palaniappan K."/>
            <person name="Varghese N."/>
            <person name="Mukherjee S."/>
            <person name="Reddy T.B.K."/>
            <person name="Daum C."/>
            <person name="Copeland A."/>
            <person name="Chen I.A."/>
            <person name="Ivanova N.N."/>
            <person name="Kyrpides N.C."/>
            <person name="Shapiro N."/>
            <person name="Eloe-Fadrosh E.A."/>
            <person name="Pietrasiak N."/>
        </authorList>
    </citation>
    <scope>NUCLEOTIDE SEQUENCE</scope>
    <source>
        <strain evidence="2">JT2-VF2</strain>
    </source>
</reference>
<name>A0A951Q275_9NOST</name>
<feature type="signal peptide" evidence="1">
    <location>
        <begin position="1"/>
        <end position="26"/>
    </location>
</feature>
<organism evidence="2 3">
    <name type="scientific">Mojavia pulchra JT2-VF2</name>
    <dbReference type="NCBI Taxonomy" id="287848"/>
    <lineage>
        <taxon>Bacteria</taxon>
        <taxon>Bacillati</taxon>
        <taxon>Cyanobacteriota</taxon>
        <taxon>Cyanophyceae</taxon>
        <taxon>Nostocales</taxon>
        <taxon>Nostocaceae</taxon>
    </lineage>
</organism>
<dbReference type="InterPro" id="IPR018673">
    <property type="entry name" value="DUF2141"/>
</dbReference>
<evidence type="ECO:0000256" key="1">
    <source>
        <dbReference type="SAM" id="SignalP"/>
    </source>
</evidence>
<accession>A0A951Q275</accession>
<sequence>MLKLSKFTSFVLAALASISSAKIVNAAPTQTLTVVVNGIQHQKGEICIGVYSKEKGFPSNTSNVLQSSCTKITGSTVKQQFSGLKPGNYAVAIVDDQNGDRKLNKDFFGIPTEGFGVSNNPTVSIQTGTPKFRDASFSVSKNTTININVKYSLDP</sequence>
<dbReference type="AlphaFoldDB" id="A0A951Q275"/>
<evidence type="ECO:0000313" key="3">
    <source>
        <dbReference type="Proteomes" id="UP000715781"/>
    </source>
</evidence>
<protein>
    <submittedName>
        <fullName evidence="2">DUF2141 domain-containing protein</fullName>
    </submittedName>
</protein>
<gene>
    <name evidence="2" type="ORF">KME32_22980</name>
</gene>
<reference evidence="2" key="1">
    <citation type="submission" date="2021-05" db="EMBL/GenBank/DDBJ databases">
        <authorList>
            <person name="Pietrasiak N."/>
            <person name="Ward R."/>
            <person name="Stajich J.E."/>
            <person name="Kurbessoian T."/>
        </authorList>
    </citation>
    <scope>NUCLEOTIDE SEQUENCE</scope>
    <source>
        <strain evidence="2">JT2-VF2</strain>
    </source>
</reference>
<dbReference type="EMBL" id="JAHHHN010000017">
    <property type="protein sequence ID" value="MBW4563951.1"/>
    <property type="molecule type" value="Genomic_DNA"/>
</dbReference>
<evidence type="ECO:0000313" key="2">
    <source>
        <dbReference type="EMBL" id="MBW4563951.1"/>
    </source>
</evidence>
<keyword evidence="1" id="KW-0732">Signal</keyword>
<feature type="chain" id="PRO_5037210545" evidence="1">
    <location>
        <begin position="27"/>
        <end position="155"/>
    </location>
</feature>
<dbReference type="Pfam" id="PF09912">
    <property type="entry name" value="DUF2141"/>
    <property type="match status" value="1"/>
</dbReference>
<comment type="caution">
    <text evidence="2">The sequence shown here is derived from an EMBL/GenBank/DDBJ whole genome shotgun (WGS) entry which is preliminary data.</text>
</comment>